<accession>A0A5R8KCM2</accession>
<comment type="caution">
    <text evidence="1">The sequence shown here is derived from an EMBL/GenBank/DDBJ whole genome shotgun (WGS) entry which is preliminary data.</text>
</comment>
<dbReference type="AlphaFoldDB" id="A0A5R8KCM2"/>
<gene>
    <name evidence="1" type="ORF">FEM03_14750</name>
</gene>
<evidence type="ECO:0000313" key="2">
    <source>
        <dbReference type="Proteomes" id="UP000306196"/>
    </source>
</evidence>
<evidence type="ECO:0000313" key="1">
    <source>
        <dbReference type="EMBL" id="TLD69987.1"/>
    </source>
</evidence>
<sequence>MEALPDGGAVVRLVRVAASENKDSGDISPYDEALIWQEYDVKKVLEGKLEVQRIRVGHWAVIRGKNVVVDGEIGKEVELRVRPFDEDDQVNLTDVVISDDLDIVADEPPRFMDMQAIMAEGLTPEAVRYDYDTIFSAQMKLYWKLRPQLELVVLGNSHAAKGIRPDRLLDEENKLTPKALNLGAGAANTDLQCLLAREYVLPLPKIKTVLWVVNSRLFNRSLRGAERRCEAFIGSPGYDFDREHHAELWPVKTGEPLVTVAELKNAELNVQKMDVWGWSARERGMKAENKERLREDLSQLNYQFDQEAWELFQRSVKDLTAKGIRVYVIISPIHPQSKDTPASDPDGSAHADLHKTVADLEAFDAGLPLMWFKDMNLNGGHDIPAEMFFDVDHLNAAGGTMLTSKVVEWMKSTQ</sequence>
<dbReference type="EMBL" id="VAUV01000010">
    <property type="protein sequence ID" value="TLD69987.1"/>
    <property type="molecule type" value="Genomic_DNA"/>
</dbReference>
<dbReference type="RefSeq" id="WP_206171019.1">
    <property type="nucleotide sequence ID" value="NZ_VAUV01000010.1"/>
</dbReference>
<protein>
    <submittedName>
        <fullName evidence="1">Uncharacterized protein</fullName>
    </submittedName>
</protein>
<name>A0A5R8KCM2_9BACT</name>
<dbReference type="Proteomes" id="UP000306196">
    <property type="component" value="Unassembled WGS sequence"/>
</dbReference>
<keyword evidence="2" id="KW-1185">Reference proteome</keyword>
<reference evidence="1 2" key="1">
    <citation type="submission" date="2019-05" db="EMBL/GenBank/DDBJ databases">
        <title>Verrucobacter flavum gen. nov., sp. nov. a new member of the family Verrucomicrobiaceae.</title>
        <authorList>
            <person name="Szuroczki S."/>
            <person name="Abbaszade G."/>
            <person name="Szabo A."/>
            <person name="Felfoldi T."/>
            <person name="Schumann P."/>
            <person name="Boka K."/>
            <person name="Keki Z."/>
            <person name="Toumi M."/>
            <person name="Toth E."/>
        </authorList>
    </citation>
    <scope>NUCLEOTIDE SEQUENCE [LARGE SCALE GENOMIC DNA]</scope>
    <source>
        <strain evidence="1 2">MG-N-17</strain>
    </source>
</reference>
<organism evidence="1 2">
    <name type="scientific">Phragmitibacter flavus</name>
    <dbReference type="NCBI Taxonomy" id="2576071"/>
    <lineage>
        <taxon>Bacteria</taxon>
        <taxon>Pseudomonadati</taxon>
        <taxon>Verrucomicrobiota</taxon>
        <taxon>Verrucomicrobiia</taxon>
        <taxon>Verrucomicrobiales</taxon>
        <taxon>Verrucomicrobiaceae</taxon>
        <taxon>Phragmitibacter</taxon>
    </lineage>
</organism>
<proteinExistence type="predicted"/>